<name>A0AAV1T526_9STRA</name>
<reference evidence="2" key="1">
    <citation type="submission" date="2024-01" db="EMBL/GenBank/DDBJ databases">
        <authorList>
            <person name="Webb A."/>
        </authorList>
    </citation>
    <scope>NUCLEOTIDE SEQUENCE</scope>
    <source>
        <strain evidence="2">Pm1</strain>
    </source>
</reference>
<dbReference type="EMBL" id="CAKLBY020000101">
    <property type="protein sequence ID" value="CAK7926797.1"/>
    <property type="molecule type" value="Genomic_DNA"/>
</dbReference>
<evidence type="ECO:0000313" key="4">
    <source>
        <dbReference type="Proteomes" id="UP001162060"/>
    </source>
</evidence>
<proteinExistence type="predicted"/>
<evidence type="ECO:0000313" key="3">
    <source>
        <dbReference type="EMBL" id="CAK7926797.1"/>
    </source>
</evidence>
<dbReference type="EMBL" id="CAKLBY020000014">
    <property type="protein sequence ID" value="CAK7897580.1"/>
    <property type="molecule type" value="Genomic_DNA"/>
</dbReference>
<evidence type="ECO:0000313" key="2">
    <source>
        <dbReference type="EMBL" id="CAK7897580.1"/>
    </source>
</evidence>
<comment type="caution">
    <text evidence="2">The sequence shown here is derived from an EMBL/GenBank/DDBJ whole genome shotgun (WGS) entry which is preliminary data.</text>
</comment>
<protein>
    <submittedName>
        <fullName evidence="2">Uncharacterized protein</fullName>
    </submittedName>
</protein>
<dbReference type="AlphaFoldDB" id="A0AAV1T526"/>
<accession>A0AAV1T526</accession>
<dbReference type="Proteomes" id="UP001162060">
    <property type="component" value="Unassembled WGS sequence"/>
</dbReference>
<organism evidence="2 4">
    <name type="scientific">Peronospora matthiolae</name>
    <dbReference type="NCBI Taxonomy" id="2874970"/>
    <lineage>
        <taxon>Eukaryota</taxon>
        <taxon>Sar</taxon>
        <taxon>Stramenopiles</taxon>
        <taxon>Oomycota</taxon>
        <taxon>Peronosporomycetes</taxon>
        <taxon>Peronosporales</taxon>
        <taxon>Peronosporaceae</taxon>
        <taxon>Peronospora</taxon>
    </lineage>
</organism>
<sequence length="145" mass="16350">MRNMKPPSETKLTWKGRMFYMKECYFHDTNYMKFEEATMGGVDEPGGKGNHRTQSLESSAKALEPKRRARYLTMAEMSVTTDTSHSVAYVANLVGDLPRTFKPAMGSSDAFEWKESCDSEINSLCHNATWNLVPLSQGRKAIGNQ</sequence>
<gene>
    <name evidence="3" type="ORF">PM001_LOCUS11947</name>
    <name evidence="2" type="ORF">PM001_LOCUS1470</name>
</gene>
<feature type="region of interest" description="Disordered" evidence="1">
    <location>
        <begin position="42"/>
        <end position="62"/>
    </location>
</feature>
<evidence type="ECO:0000256" key="1">
    <source>
        <dbReference type="SAM" id="MobiDB-lite"/>
    </source>
</evidence>